<name>I0KA58_9BACT</name>
<organism evidence="8 9">
    <name type="scientific">Fibrella aestuarina BUZ 2</name>
    <dbReference type="NCBI Taxonomy" id="1166018"/>
    <lineage>
        <taxon>Bacteria</taxon>
        <taxon>Pseudomonadati</taxon>
        <taxon>Bacteroidota</taxon>
        <taxon>Cytophagia</taxon>
        <taxon>Cytophagales</taxon>
        <taxon>Spirosomataceae</taxon>
        <taxon>Fibrella</taxon>
    </lineage>
</organism>
<dbReference type="PANTHER" id="PTHR11002:SF51">
    <property type="entry name" value="CARBONIC ANHYDRASE"/>
    <property type="match status" value="1"/>
</dbReference>
<dbReference type="GO" id="GO:0004089">
    <property type="term" value="F:carbonate dehydratase activity"/>
    <property type="evidence" value="ECO:0007669"/>
    <property type="project" value="UniProtKB-UniRule"/>
</dbReference>
<evidence type="ECO:0000256" key="3">
    <source>
        <dbReference type="ARBA" id="ARBA00022833"/>
    </source>
</evidence>
<gene>
    <name evidence="8" type="primary">yadF</name>
    <name evidence="8" type="ORF">FAES_3002</name>
</gene>
<dbReference type="CDD" id="cd00883">
    <property type="entry name" value="beta_CA_cladeA"/>
    <property type="match status" value="1"/>
</dbReference>
<dbReference type="InterPro" id="IPR015892">
    <property type="entry name" value="Carbonic_anhydrase_CS"/>
</dbReference>
<feature type="binding site" evidence="6">
    <location>
        <position position="42"/>
    </location>
    <ligand>
        <name>Zn(2+)</name>
        <dbReference type="ChEBI" id="CHEBI:29105"/>
    </ligand>
</feature>
<evidence type="ECO:0000256" key="7">
    <source>
        <dbReference type="RuleBase" id="RU003956"/>
    </source>
</evidence>
<dbReference type="Pfam" id="PF00484">
    <property type="entry name" value="Pro_CA"/>
    <property type="match status" value="1"/>
</dbReference>
<dbReference type="InterPro" id="IPR001765">
    <property type="entry name" value="Carbonic_anhydrase"/>
</dbReference>
<dbReference type="OrthoDB" id="9797527at2"/>
<keyword evidence="9" id="KW-1185">Reference proteome</keyword>
<dbReference type="GO" id="GO:0008270">
    <property type="term" value="F:zinc ion binding"/>
    <property type="evidence" value="ECO:0007669"/>
    <property type="project" value="UniProtKB-UniRule"/>
</dbReference>
<dbReference type="SUPFAM" id="SSF53056">
    <property type="entry name" value="beta-carbonic anhydrase, cab"/>
    <property type="match status" value="1"/>
</dbReference>
<dbReference type="PROSITE" id="PS00704">
    <property type="entry name" value="PROK_CO2_ANHYDRASE_1"/>
    <property type="match status" value="1"/>
</dbReference>
<keyword evidence="2 6" id="KW-0479">Metal-binding</keyword>
<comment type="cofactor">
    <cofactor evidence="6">
        <name>Zn(2+)</name>
        <dbReference type="ChEBI" id="CHEBI:29105"/>
    </cofactor>
    <text evidence="6">Binds 1 zinc ion per subunit.</text>
</comment>
<evidence type="ECO:0000256" key="4">
    <source>
        <dbReference type="ARBA" id="ARBA00023239"/>
    </source>
</evidence>
<dbReference type="PANTHER" id="PTHR11002">
    <property type="entry name" value="CARBONIC ANHYDRASE"/>
    <property type="match status" value="1"/>
</dbReference>
<comment type="catalytic activity">
    <reaction evidence="5 7">
        <text>hydrogencarbonate + H(+) = CO2 + H2O</text>
        <dbReference type="Rhea" id="RHEA:10748"/>
        <dbReference type="ChEBI" id="CHEBI:15377"/>
        <dbReference type="ChEBI" id="CHEBI:15378"/>
        <dbReference type="ChEBI" id="CHEBI:16526"/>
        <dbReference type="ChEBI" id="CHEBI:17544"/>
        <dbReference type="EC" id="4.2.1.1"/>
    </reaction>
</comment>
<dbReference type="FunFam" id="3.40.1050.10:FF:000001">
    <property type="entry name" value="Carbonic anhydrase"/>
    <property type="match status" value="1"/>
</dbReference>
<dbReference type="PROSITE" id="PS00705">
    <property type="entry name" value="PROK_CO2_ANHYDRASE_2"/>
    <property type="match status" value="1"/>
</dbReference>
<evidence type="ECO:0000256" key="6">
    <source>
        <dbReference type="PIRSR" id="PIRSR601765-1"/>
    </source>
</evidence>
<evidence type="ECO:0000313" key="9">
    <source>
        <dbReference type="Proteomes" id="UP000011058"/>
    </source>
</evidence>
<dbReference type="EC" id="4.2.1.1" evidence="7"/>
<dbReference type="GO" id="GO:0015976">
    <property type="term" value="P:carbon utilization"/>
    <property type="evidence" value="ECO:0007669"/>
    <property type="project" value="InterPro"/>
</dbReference>
<protein>
    <recommendedName>
        <fullName evidence="7">Carbonic anhydrase</fullName>
        <ecNumber evidence="7">4.2.1.1</ecNumber>
    </recommendedName>
    <alternativeName>
        <fullName evidence="7">Carbonate dehydratase</fullName>
    </alternativeName>
</protein>
<dbReference type="HOGENOM" id="CLU_053879_3_1_10"/>
<feature type="binding site" evidence="6">
    <location>
        <position position="101"/>
    </location>
    <ligand>
        <name>Zn(2+)</name>
        <dbReference type="ChEBI" id="CHEBI:29105"/>
    </ligand>
</feature>
<feature type="binding site" evidence="6">
    <location>
        <position position="98"/>
    </location>
    <ligand>
        <name>Zn(2+)</name>
        <dbReference type="ChEBI" id="CHEBI:29105"/>
    </ligand>
</feature>
<evidence type="ECO:0000256" key="1">
    <source>
        <dbReference type="ARBA" id="ARBA00006217"/>
    </source>
</evidence>
<dbReference type="STRING" id="1166018.FAES_3002"/>
<dbReference type="SMART" id="SM00947">
    <property type="entry name" value="Pro_CA"/>
    <property type="match status" value="1"/>
</dbReference>
<dbReference type="PATRIC" id="fig|1166018.3.peg.4771"/>
<dbReference type="InterPro" id="IPR036874">
    <property type="entry name" value="Carbonic_anhydrase_sf"/>
</dbReference>
<reference evidence="8 9" key="1">
    <citation type="journal article" date="2012" name="J. Bacteriol.">
        <title>Genome Sequence of Fibrella aestuarina BUZ 2T, a Filamentous Marine Bacterium.</title>
        <authorList>
            <person name="Filippini M."/>
            <person name="Qi W."/>
            <person name="Blom J."/>
            <person name="Goesmann A."/>
            <person name="Smits T.H."/>
            <person name="Bagheri H.C."/>
        </authorList>
    </citation>
    <scope>NUCLEOTIDE SEQUENCE [LARGE SCALE GENOMIC DNA]</scope>
    <source>
        <strain evidence="9">BUZ 2T</strain>
    </source>
</reference>
<evidence type="ECO:0000256" key="5">
    <source>
        <dbReference type="ARBA" id="ARBA00048348"/>
    </source>
</evidence>
<dbReference type="EMBL" id="HE796683">
    <property type="protein sequence ID" value="CCH01011.1"/>
    <property type="molecule type" value="Genomic_DNA"/>
</dbReference>
<dbReference type="Proteomes" id="UP000011058">
    <property type="component" value="Chromosome"/>
</dbReference>
<comment type="function">
    <text evidence="7">Reversible hydration of carbon dioxide.</text>
</comment>
<dbReference type="GO" id="GO:0071244">
    <property type="term" value="P:cellular response to carbon dioxide"/>
    <property type="evidence" value="ECO:0007669"/>
    <property type="project" value="TreeGrafter"/>
</dbReference>
<comment type="similarity">
    <text evidence="1 7">Belongs to the beta-class carbonic anhydrase family.</text>
</comment>
<dbReference type="Gene3D" id="3.40.1050.10">
    <property type="entry name" value="Carbonic anhydrase"/>
    <property type="match status" value="1"/>
</dbReference>
<evidence type="ECO:0000256" key="2">
    <source>
        <dbReference type="ARBA" id="ARBA00022723"/>
    </source>
</evidence>
<accession>I0KA58</accession>
<keyword evidence="3 6" id="KW-0862">Zinc</keyword>
<sequence length="218" mass="25385">MELYQRVFENNKKYVEQRLQEDPEYFKEMSLQQSPDFLYIGCSDSRVQPETFLGVRPGEVFVHRNIANLIPNNDVNSMAVVQYAVENLKVKNIIICGHYGCGGVEAAMTRNKFNTLGVWLRNIKDVRRIHSEELTAIEDETERFKRLVELNVREQCLNVMKFSFVQRAQAETGYPRVHGWVYDLERGTIKDMGITPESLKEDLDPYVYNLDGEPERIV</sequence>
<dbReference type="RefSeq" id="WP_015332110.1">
    <property type="nucleotide sequence ID" value="NC_020054.1"/>
</dbReference>
<evidence type="ECO:0000313" key="8">
    <source>
        <dbReference type="EMBL" id="CCH01011.1"/>
    </source>
</evidence>
<dbReference type="GO" id="GO:0005737">
    <property type="term" value="C:cytoplasm"/>
    <property type="evidence" value="ECO:0007669"/>
    <property type="project" value="TreeGrafter"/>
</dbReference>
<feature type="binding site" evidence="6">
    <location>
        <position position="44"/>
    </location>
    <ligand>
        <name>Zn(2+)</name>
        <dbReference type="ChEBI" id="CHEBI:29105"/>
    </ligand>
</feature>
<proteinExistence type="inferred from homology"/>
<dbReference type="AlphaFoldDB" id="I0KA58"/>
<dbReference type="KEGG" id="fae:FAES_3002"/>
<dbReference type="GO" id="GO:0034599">
    <property type="term" value="P:cellular response to oxidative stress"/>
    <property type="evidence" value="ECO:0007669"/>
    <property type="project" value="TreeGrafter"/>
</dbReference>
<dbReference type="eggNOG" id="COG0288">
    <property type="taxonomic scope" value="Bacteria"/>
</dbReference>
<keyword evidence="4 7" id="KW-0456">Lyase</keyword>